<protein>
    <submittedName>
        <fullName evidence="1">Uncharacterized protein</fullName>
    </submittedName>
</protein>
<name>A0A922NMH4_9PLEO</name>
<evidence type="ECO:0000313" key="2">
    <source>
        <dbReference type="Proteomes" id="UP000249757"/>
    </source>
</evidence>
<proteinExistence type="predicted"/>
<sequence length="87" mass="10079">MRIALTTLADIQRQWQIRLSHHAYPSYDMSGDCLEHLYRLRFESALSWYRDSSNNAGHTVTLKMSYRSTPEVFLVQRLESGSLGDIS</sequence>
<reference evidence="2" key="1">
    <citation type="journal article" date="2022" name="Microb. Genom.">
        <title>A global pangenome for the wheat fungal pathogen Pyrenophora tritici-repentis and prediction of effector protein structural homology.</title>
        <authorList>
            <person name="Moolhuijzen P.M."/>
            <person name="See P.T."/>
            <person name="Shi G."/>
            <person name="Powell H.R."/>
            <person name="Cockram J."/>
            <person name="Jorgensen L.N."/>
            <person name="Benslimane H."/>
            <person name="Strelkov S.E."/>
            <person name="Turner J."/>
            <person name="Liu Z."/>
            <person name="Moffat C.S."/>
        </authorList>
    </citation>
    <scope>NUCLEOTIDE SEQUENCE [LARGE SCALE GENOMIC DNA]</scope>
</reference>
<keyword evidence="2" id="KW-1185">Reference proteome</keyword>
<comment type="caution">
    <text evidence="1">The sequence shown here is derived from an EMBL/GenBank/DDBJ whole genome shotgun (WGS) entry which is preliminary data.</text>
</comment>
<dbReference type="Proteomes" id="UP000249757">
    <property type="component" value="Unassembled WGS sequence"/>
</dbReference>
<accession>A0A922NMH4</accession>
<gene>
    <name evidence="1" type="ORF">Ptr86124_001744</name>
</gene>
<organism evidence="1 2">
    <name type="scientific">Pyrenophora tritici-repentis</name>
    <dbReference type="NCBI Taxonomy" id="45151"/>
    <lineage>
        <taxon>Eukaryota</taxon>
        <taxon>Fungi</taxon>
        <taxon>Dikarya</taxon>
        <taxon>Ascomycota</taxon>
        <taxon>Pezizomycotina</taxon>
        <taxon>Dothideomycetes</taxon>
        <taxon>Pleosporomycetidae</taxon>
        <taxon>Pleosporales</taxon>
        <taxon>Pleosporineae</taxon>
        <taxon>Pleosporaceae</taxon>
        <taxon>Pyrenophora</taxon>
    </lineage>
</organism>
<dbReference type="EMBL" id="NRDI02000002">
    <property type="protein sequence ID" value="KAI1518616.1"/>
    <property type="molecule type" value="Genomic_DNA"/>
</dbReference>
<dbReference type="AlphaFoldDB" id="A0A922NMH4"/>
<evidence type="ECO:0000313" key="1">
    <source>
        <dbReference type="EMBL" id="KAI1518616.1"/>
    </source>
</evidence>